<evidence type="ECO:0000259" key="1">
    <source>
        <dbReference type="Pfam" id="PF18961"/>
    </source>
</evidence>
<accession>A0ABT8X756</accession>
<dbReference type="InterPro" id="IPR012341">
    <property type="entry name" value="6hp_glycosidase-like_sf"/>
</dbReference>
<protein>
    <submittedName>
        <fullName evidence="2">DUF5703 domain-containing protein</fullName>
    </submittedName>
</protein>
<gene>
    <name evidence="2" type="ORF">Q4Q39_20260</name>
</gene>
<dbReference type="Pfam" id="PF18961">
    <property type="entry name" value="DUF5703_N"/>
    <property type="match status" value="1"/>
</dbReference>
<sequence>MRIFGILKISILLLIVTVCSGQSSKLNLSNYNIIWHSQSKNSSESMPLGGGDVGLNVWVENGELLFYVSQSGTFDENNQMLKHGRVRMNVEPNPFEDGDSFSQKLVLEDGNIIIKAKKGGHEITMNLWVDVFHPVVHIETESTIPVEVTASYESWRTEDIVVPKGMRHASFSLTNYPGEVKTYKDEIKANNNQVMWFHCNREDRLLYDFCVKQQGLEGVKDQIVNTQKGRTFGGILKGEGMVDAGTSNGKYVSTNFKAWHLKTSEKTTSNTVQLYLHTDICDSADEWKKEVQNLVEKTSKNTADAKRKTKEWWHKYWERSYIGINTEKADTGDAAWQVGRNYQLFRYMLGCNAYGDYPSKFNGSLFTVDPVFVTEKEFDWTPDFRQWGGGSFTAQNQRLVYWPMLKSGDFDMMPPQFNYYERILSSAEARTKVYWGHEGACFTEQLENFGLPFAGGWGFESGARKRQPETEFGVQTNKYVNHHYVNQLEFSLMILDYYQFSGENINKYLPFIKSSLKFFDEHYQYRQKQRTGETLDKEGKLVFYPSTAAEMYKIAKNPVDVISALKAILPRMIMLPDELVATDEKKYYQSFLERVPEITFDEKEGHKVIKPAESWEYVANQEVPELYTVYPYSIYGINKPDLDVAINTYWHGESKEKRKFEVCWSQVGIFAARMGLTEEAERLVKIKLADAPRRFPAFWGPGPDWVPDVDHGGSGMVNLQEMLMQTDGKEILLFPSWPKDWDVHFKMHAPNNTVVEAELKGGKLVRLNVTPKNREKDIQVLIK</sequence>
<keyword evidence="3" id="KW-1185">Reference proteome</keyword>
<comment type="caution">
    <text evidence="2">The sequence shown here is derived from an EMBL/GenBank/DDBJ whole genome shotgun (WGS) entry which is preliminary data.</text>
</comment>
<name>A0ABT8X756_9FLAO</name>
<dbReference type="Proteomes" id="UP001176891">
    <property type="component" value="Unassembled WGS sequence"/>
</dbReference>
<feature type="domain" description="DUF5703" evidence="1">
    <location>
        <begin position="34"/>
        <end position="322"/>
    </location>
</feature>
<dbReference type="EMBL" id="JAUOEM010000011">
    <property type="protein sequence ID" value="MDO5989744.1"/>
    <property type="molecule type" value="Genomic_DNA"/>
</dbReference>
<dbReference type="RefSeq" id="WP_303284422.1">
    <property type="nucleotide sequence ID" value="NZ_BAABCZ010000006.1"/>
</dbReference>
<proteinExistence type="predicted"/>
<reference evidence="2" key="1">
    <citation type="submission" date="2023-07" db="EMBL/GenBank/DDBJ databases">
        <title>Two novel species in the genus Flavivirga.</title>
        <authorList>
            <person name="Kwon K."/>
        </authorList>
    </citation>
    <scope>NUCLEOTIDE SEQUENCE</scope>
    <source>
        <strain evidence="2">KACC 14157</strain>
    </source>
</reference>
<dbReference type="Gene3D" id="1.50.10.10">
    <property type="match status" value="1"/>
</dbReference>
<dbReference type="SUPFAM" id="SSF48208">
    <property type="entry name" value="Six-hairpin glycosidases"/>
    <property type="match status" value="1"/>
</dbReference>
<evidence type="ECO:0000313" key="3">
    <source>
        <dbReference type="Proteomes" id="UP001176891"/>
    </source>
</evidence>
<dbReference type="InterPro" id="IPR043757">
    <property type="entry name" value="DUF5703_N"/>
</dbReference>
<organism evidence="2 3">
    <name type="scientific">Flavivirga amylovorans</name>
    <dbReference type="NCBI Taxonomy" id="870486"/>
    <lineage>
        <taxon>Bacteria</taxon>
        <taxon>Pseudomonadati</taxon>
        <taxon>Bacteroidota</taxon>
        <taxon>Flavobacteriia</taxon>
        <taxon>Flavobacteriales</taxon>
        <taxon>Flavobacteriaceae</taxon>
        <taxon>Flavivirga</taxon>
    </lineage>
</organism>
<evidence type="ECO:0000313" key="2">
    <source>
        <dbReference type="EMBL" id="MDO5989744.1"/>
    </source>
</evidence>
<dbReference type="InterPro" id="IPR008928">
    <property type="entry name" value="6-hairpin_glycosidase_sf"/>
</dbReference>